<dbReference type="InterPro" id="IPR042095">
    <property type="entry name" value="SUMF_sf"/>
</dbReference>
<proteinExistence type="predicted"/>
<dbReference type="PANTHER" id="PTHR23150">
    <property type="entry name" value="SULFATASE MODIFYING FACTOR 1, 2"/>
    <property type="match status" value="1"/>
</dbReference>
<dbReference type="PANTHER" id="PTHR23150:SF19">
    <property type="entry name" value="FORMYLGLYCINE-GENERATING ENZYME"/>
    <property type="match status" value="1"/>
</dbReference>
<dbReference type="InterPro" id="IPR000719">
    <property type="entry name" value="Prot_kinase_dom"/>
</dbReference>
<evidence type="ECO:0000313" key="7">
    <source>
        <dbReference type="Proteomes" id="UP000236000"/>
    </source>
</evidence>
<dbReference type="InterPro" id="IPR005532">
    <property type="entry name" value="SUMF_dom"/>
</dbReference>
<protein>
    <recommendedName>
        <fullName evidence="5">Protein kinase domain-containing protein</fullName>
    </recommendedName>
</protein>
<dbReference type="Pfam" id="PF00069">
    <property type="entry name" value="Pkinase"/>
    <property type="match status" value="1"/>
</dbReference>
<dbReference type="PROSITE" id="PS50011">
    <property type="entry name" value="PROTEIN_KINASE_DOM"/>
    <property type="match status" value="1"/>
</dbReference>
<dbReference type="Gene3D" id="1.10.510.10">
    <property type="entry name" value="Transferase(Phosphotransferase) domain 1"/>
    <property type="match status" value="1"/>
</dbReference>
<dbReference type="Proteomes" id="UP000236000">
    <property type="component" value="Unassembled WGS sequence"/>
</dbReference>
<dbReference type="SMART" id="SM00220">
    <property type="entry name" value="S_TKc"/>
    <property type="match status" value="1"/>
</dbReference>
<accession>A0A2N8HE48</accession>
<dbReference type="InterPro" id="IPR008271">
    <property type="entry name" value="Ser/Thr_kinase_AS"/>
</dbReference>
<keyword evidence="1 3" id="KW-0547">Nucleotide-binding</keyword>
<feature type="binding site" evidence="3">
    <location>
        <position position="59"/>
    </location>
    <ligand>
        <name>ATP</name>
        <dbReference type="ChEBI" id="CHEBI:30616"/>
    </ligand>
</feature>
<dbReference type="PROSITE" id="PS00108">
    <property type="entry name" value="PROTEIN_KINASE_ST"/>
    <property type="match status" value="1"/>
</dbReference>
<dbReference type="InterPro" id="IPR013229">
    <property type="entry name" value="PEGA"/>
</dbReference>
<dbReference type="InterPro" id="IPR051043">
    <property type="entry name" value="Sulfatase_Mod_Factor_Kinase"/>
</dbReference>
<gene>
    <name evidence="6" type="ORF">CXU22_06310</name>
</gene>
<dbReference type="AlphaFoldDB" id="A0A2N8HE48"/>
<sequence>MTSDASPMPGGNLPTLPVKRVVRPTPSIPDHEVVRQIGSGAYGEVWLARSLTGAWRAVKIVWREDFEDERTFNREFEGILQYEPIARNHPGLVHILHVGRHDQDSPFYYYVMELGDDARTGVHITPDEYIPRTLQTDKKFSGNKPLPLDYCLEVGSQLAHALLYLHSKNLTHRDIKPANVIFVNGRPKLADIGLVAHLDQRSFVGTEGFIPPDGPGTRRADVYALAKVLYEISTGKDRMDFPELPDDLPEGTVRKKWQAFNTIICQAAEPRVEECAIDSAEELAEKIDALRGYEVPSRFRLHKKKKRRKLRRTLQLLAAAVAGAFTAYWGALWLNSSQHLPEEPAADVRQDPHASAPEEESRTGYVLVTSSPAGASVYDADGNYLDETPYGPIELPSGASVAYTIKKSGFADKEEAGTVKGGSTLALGGVLKEYHPPTDSQPWKDTEGVTYLPAETRHVAQGPLTAALFNKFLKEDQQKGNYQMKREQTEPGHPEKDVALLTQDGITAYLAWLNKKCEREGLLGKEFSINADPLPQTSGNTDGHSAYVLNVTRVFQVPITVTTNPPGASVFFNNRLIGRTPIEEYVNQVPYVIEIKLPGHATMRRRGLDPQDLYLSLQLEPDKSVIFGSPWTNSLGMQLAPVGGNALVMSHEVRVKDFQQFLKATGRKAPARPGFPQGENHPVVNVSRQDARAFAQWLTNKERAQGLIDQHDSYRLPRDEEWSSWVRLTDEKGSSPYEKTLPHENSREVFPWGYSWPPPDKTGNFADQSALIYLPSSRVIVGYEDGQPYTAPVKTFPPNHLGLYDLEGNVMEWVDDSYGGPESLPIRNYGVARGGSYLSFRPKQLTTSIRTPLPENTRDDALGFRLILSSDRPAVPTAP</sequence>
<keyword evidence="2 3" id="KW-0067">ATP-binding</keyword>
<dbReference type="GO" id="GO:0004672">
    <property type="term" value="F:protein kinase activity"/>
    <property type="evidence" value="ECO:0007669"/>
    <property type="project" value="InterPro"/>
</dbReference>
<dbReference type="RefSeq" id="WP_102713676.1">
    <property type="nucleotide sequence ID" value="NZ_PJKA01000010.1"/>
</dbReference>
<evidence type="ECO:0000256" key="1">
    <source>
        <dbReference type="ARBA" id="ARBA00022741"/>
    </source>
</evidence>
<comment type="caution">
    <text evidence="6">The sequence shown here is derived from an EMBL/GenBank/DDBJ whole genome shotgun (WGS) entry which is preliminary data.</text>
</comment>
<dbReference type="SUPFAM" id="SSF56112">
    <property type="entry name" value="Protein kinase-like (PK-like)"/>
    <property type="match status" value="1"/>
</dbReference>
<dbReference type="PROSITE" id="PS00107">
    <property type="entry name" value="PROTEIN_KINASE_ATP"/>
    <property type="match status" value="1"/>
</dbReference>
<evidence type="ECO:0000259" key="5">
    <source>
        <dbReference type="PROSITE" id="PS50011"/>
    </source>
</evidence>
<dbReference type="InterPro" id="IPR016187">
    <property type="entry name" value="CTDL_fold"/>
</dbReference>
<dbReference type="SUPFAM" id="SSF56436">
    <property type="entry name" value="C-type lectin-like"/>
    <property type="match status" value="1"/>
</dbReference>
<dbReference type="GO" id="GO:0120147">
    <property type="term" value="F:formylglycine-generating oxidase activity"/>
    <property type="evidence" value="ECO:0007669"/>
    <property type="project" value="TreeGrafter"/>
</dbReference>
<name>A0A2N8HE48_9BACT</name>
<dbReference type="Gene3D" id="3.90.1580.10">
    <property type="entry name" value="paralog of FGE (formylglycine-generating enzyme)"/>
    <property type="match status" value="1"/>
</dbReference>
<feature type="compositionally biased region" description="Basic and acidic residues" evidence="4">
    <location>
        <begin position="343"/>
        <end position="352"/>
    </location>
</feature>
<feature type="region of interest" description="Disordered" evidence="4">
    <location>
        <begin position="343"/>
        <end position="365"/>
    </location>
</feature>
<dbReference type="OrthoDB" id="175104at2"/>
<reference evidence="6 7" key="1">
    <citation type="journal article" date="2017" name="BMC Genomics">
        <title>Genome sequencing of 39 Akkermansia muciniphila isolates reveals its population structure, genomic and functional diverisity, and global distribution in mammalian gut microbiotas.</title>
        <authorList>
            <person name="Guo X."/>
            <person name="Li S."/>
            <person name="Zhang J."/>
            <person name="Wu F."/>
            <person name="Li X."/>
            <person name="Wu D."/>
            <person name="Zhang M."/>
            <person name="Ou Z."/>
            <person name="Jie Z."/>
            <person name="Yan Q."/>
            <person name="Li P."/>
            <person name="Yi J."/>
            <person name="Peng Y."/>
        </authorList>
    </citation>
    <scope>NUCLEOTIDE SEQUENCE [LARGE SCALE GENOMIC DNA]</scope>
    <source>
        <strain evidence="6 7">GP24</strain>
    </source>
</reference>
<dbReference type="Pfam" id="PF08308">
    <property type="entry name" value="PEGA"/>
    <property type="match status" value="1"/>
</dbReference>
<feature type="domain" description="Protein kinase" evidence="5">
    <location>
        <begin position="31"/>
        <end position="310"/>
    </location>
</feature>
<dbReference type="InterPro" id="IPR017441">
    <property type="entry name" value="Protein_kinase_ATP_BS"/>
</dbReference>
<dbReference type="GO" id="GO:0005524">
    <property type="term" value="F:ATP binding"/>
    <property type="evidence" value="ECO:0007669"/>
    <property type="project" value="UniProtKB-UniRule"/>
</dbReference>
<dbReference type="Pfam" id="PF03781">
    <property type="entry name" value="FGE-sulfatase"/>
    <property type="match status" value="1"/>
</dbReference>
<dbReference type="Gene3D" id="3.30.200.20">
    <property type="entry name" value="Phosphorylase Kinase, domain 1"/>
    <property type="match status" value="1"/>
</dbReference>
<evidence type="ECO:0000256" key="3">
    <source>
        <dbReference type="PROSITE-ProRule" id="PRU10141"/>
    </source>
</evidence>
<dbReference type="EMBL" id="PJKA01000010">
    <property type="protein sequence ID" value="PNC18241.1"/>
    <property type="molecule type" value="Genomic_DNA"/>
</dbReference>
<evidence type="ECO:0000256" key="2">
    <source>
        <dbReference type="ARBA" id="ARBA00022840"/>
    </source>
</evidence>
<evidence type="ECO:0000256" key="4">
    <source>
        <dbReference type="SAM" id="MobiDB-lite"/>
    </source>
</evidence>
<dbReference type="InterPro" id="IPR011009">
    <property type="entry name" value="Kinase-like_dom_sf"/>
</dbReference>
<evidence type="ECO:0000313" key="6">
    <source>
        <dbReference type="EMBL" id="PNC18241.1"/>
    </source>
</evidence>
<organism evidence="6 7">
    <name type="scientific">Akkermansia muciniphila</name>
    <dbReference type="NCBI Taxonomy" id="239935"/>
    <lineage>
        <taxon>Bacteria</taxon>
        <taxon>Pseudomonadati</taxon>
        <taxon>Verrucomicrobiota</taxon>
        <taxon>Verrucomicrobiia</taxon>
        <taxon>Verrucomicrobiales</taxon>
        <taxon>Akkermansiaceae</taxon>
        <taxon>Akkermansia</taxon>
    </lineage>
</organism>